<feature type="region of interest" description="Disordered" evidence="2">
    <location>
        <begin position="51"/>
        <end position="96"/>
    </location>
</feature>
<feature type="compositionally biased region" description="Low complexity" evidence="2">
    <location>
        <begin position="1"/>
        <end position="19"/>
    </location>
</feature>
<dbReference type="Gene3D" id="2.40.260.10">
    <property type="entry name" value="Sortase"/>
    <property type="match status" value="1"/>
</dbReference>
<keyword evidence="1" id="KW-0378">Hydrolase</keyword>
<dbReference type="CDD" id="cd05829">
    <property type="entry name" value="Sortase_F"/>
    <property type="match status" value="1"/>
</dbReference>
<proteinExistence type="predicted"/>
<reference evidence="3 4" key="1">
    <citation type="submission" date="2020-10" db="EMBL/GenBank/DDBJ databases">
        <title>Streptomyces ferrugineus complate genome analysis.</title>
        <authorList>
            <person name="Anwar N."/>
        </authorList>
    </citation>
    <scope>NUCLEOTIDE SEQUENCE [LARGE SCALE GENOMIC DNA]</scope>
    <source>
        <strain evidence="3 4">CCTCC AA2014009</strain>
    </source>
</reference>
<sequence>MAAGCSPSPDTDPAPSDTAGSVTSRRIRRAAVATFWSAIAVMVLAVTLGGEDHSSDPRRAWGAPPAVESAAPSPADSHGPSADRSPPADRPVGKYLQRSRPVRLTIPKISVDAPFVDLAIGRAGRLEPPPAGNTNLVGWYAGGASPGEPGTSIIAGHVDTATSAAVFANLRELRKGDRFHVARADGRRASFQVDSVETFDKDHFPSDRVYGDTPRAQVRLITCAGSYDRQVKDYTANLVVFAHLV</sequence>
<evidence type="ECO:0000256" key="2">
    <source>
        <dbReference type="SAM" id="MobiDB-lite"/>
    </source>
</evidence>
<feature type="region of interest" description="Disordered" evidence="2">
    <location>
        <begin position="1"/>
        <end position="24"/>
    </location>
</feature>
<gene>
    <name evidence="3" type="ORF">IM697_18855</name>
</gene>
<accession>A0A7M2SYD3</accession>
<dbReference type="InterPro" id="IPR042001">
    <property type="entry name" value="Sortase_F"/>
</dbReference>
<dbReference type="InterPro" id="IPR023365">
    <property type="entry name" value="Sortase_dom-sf"/>
</dbReference>
<evidence type="ECO:0000313" key="4">
    <source>
        <dbReference type="Proteomes" id="UP000594205"/>
    </source>
</evidence>
<dbReference type="InterPro" id="IPR005754">
    <property type="entry name" value="Sortase"/>
</dbReference>
<dbReference type="KEGG" id="sfeu:IM697_18855"/>
<protein>
    <submittedName>
        <fullName evidence="3">Class F sortase</fullName>
    </submittedName>
</protein>
<dbReference type="Proteomes" id="UP000594205">
    <property type="component" value="Chromosome"/>
</dbReference>
<dbReference type="EMBL" id="CP063373">
    <property type="protein sequence ID" value="QOV40281.1"/>
    <property type="molecule type" value="Genomic_DNA"/>
</dbReference>
<dbReference type="AlphaFoldDB" id="A0A7M2SYD3"/>
<dbReference type="GO" id="GO:0016787">
    <property type="term" value="F:hydrolase activity"/>
    <property type="evidence" value="ECO:0007669"/>
    <property type="project" value="UniProtKB-KW"/>
</dbReference>
<evidence type="ECO:0000256" key="1">
    <source>
        <dbReference type="ARBA" id="ARBA00022801"/>
    </source>
</evidence>
<organism evidence="3 4">
    <name type="scientific">Streptomyces ferrugineus</name>
    <dbReference type="NCBI Taxonomy" id="1413221"/>
    <lineage>
        <taxon>Bacteria</taxon>
        <taxon>Bacillati</taxon>
        <taxon>Actinomycetota</taxon>
        <taxon>Actinomycetes</taxon>
        <taxon>Kitasatosporales</taxon>
        <taxon>Streptomycetaceae</taxon>
        <taxon>Streptomyces</taxon>
    </lineage>
</organism>
<dbReference type="Pfam" id="PF04203">
    <property type="entry name" value="Sortase"/>
    <property type="match status" value="1"/>
</dbReference>
<dbReference type="SUPFAM" id="SSF63817">
    <property type="entry name" value="Sortase"/>
    <property type="match status" value="1"/>
</dbReference>
<evidence type="ECO:0000313" key="3">
    <source>
        <dbReference type="EMBL" id="QOV40281.1"/>
    </source>
</evidence>
<feature type="compositionally biased region" description="Low complexity" evidence="2">
    <location>
        <begin position="63"/>
        <end position="77"/>
    </location>
</feature>
<dbReference type="NCBIfam" id="NF033748">
    <property type="entry name" value="class_F_sortase"/>
    <property type="match status" value="1"/>
</dbReference>
<keyword evidence="4" id="KW-1185">Reference proteome</keyword>
<name>A0A7M2SYD3_9ACTN</name>